<keyword evidence="16" id="KW-1003">Cell membrane</keyword>
<evidence type="ECO:0000256" key="14">
    <source>
        <dbReference type="ARBA" id="ARBA00023065"/>
    </source>
</evidence>
<dbReference type="Proteomes" id="UP001501706">
    <property type="component" value="Unassembled WGS sequence"/>
</dbReference>
<evidence type="ECO:0000256" key="4">
    <source>
        <dbReference type="ARBA" id="ARBA00022692"/>
    </source>
</evidence>
<dbReference type="SUPFAM" id="SSF56784">
    <property type="entry name" value="HAD-like"/>
    <property type="match status" value="1"/>
</dbReference>
<comment type="caution">
    <text evidence="18">The sequence shown here is derived from an EMBL/GenBank/DDBJ whole genome shotgun (WGS) entry which is preliminary data.</text>
</comment>
<feature type="domain" description="HMA" evidence="17">
    <location>
        <begin position="17"/>
        <end position="82"/>
    </location>
</feature>
<feature type="transmembrane region" description="Helical" evidence="16">
    <location>
        <begin position="757"/>
        <end position="776"/>
    </location>
</feature>
<dbReference type="CDD" id="cd02094">
    <property type="entry name" value="P-type_ATPase_Cu-like"/>
    <property type="match status" value="1"/>
</dbReference>
<gene>
    <name evidence="18" type="primary">copA1</name>
    <name evidence="18" type="ORF">GCM10009097_25620</name>
</gene>
<dbReference type="InterPro" id="IPR008250">
    <property type="entry name" value="ATPase_P-typ_transduc_dom_A_sf"/>
</dbReference>
<keyword evidence="6" id="KW-0677">Repeat</keyword>
<dbReference type="InterPro" id="IPR017969">
    <property type="entry name" value="Heavy-metal-associated_CS"/>
</dbReference>
<evidence type="ECO:0000256" key="8">
    <source>
        <dbReference type="ARBA" id="ARBA00022796"/>
    </source>
</evidence>
<dbReference type="NCBIfam" id="TIGR00003">
    <property type="entry name" value="copper ion binding protein"/>
    <property type="match status" value="2"/>
</dbReference>
<keyword evidence="7 16" id="KW-0547">Nucleotide-binding</keyword>
<dbReference type="InterPro" id="IPR018303">
    <property type="entry name" value="ATPase_P-typ_P_site"/>
</dbReference>
<dbReference type="Pfam" id="PF00403">
    <property type="entry name" value="HMA"/>
    <property type="match status" value="2"/>
</dbReference>
<evidence type="ECO:0000313" key="18">
    <source>
        <dbReference type="EMBL" id="GAA0507398.1"/>
    </source>
</evidence>
<feature type="transmembrane region" description="Helical" evidence="16">
    <location>
        <begin position="229"/>
        <end position="251"/>
    </location>
</feature>
<dbReference type="InterPro" id="IPR044492">
    <property type="entry name" value="P_typ_ATPase_HD_dom"/>
</dbReference>
<keyword evidence="14" id="KW-0406">Ion transport</keyword>
<dbReference type="Gene3D" id="3.40.1110.10">
    <property type="entry name" value="Calcium-transporting ATPase, cytoplasmic domain N"/>
    <property type="match status" value="1"/>
</dbReference>
<dbReference type="SFLD" id="SFLDF00027">
    <property type="entry name" value="p-type_atpase"/>
    <property type="match status" value="1"/>
</dbReference>
<dbReference type="InterPro" id="IPR023299">
    <property type="entry name" value="ATPase_P-typ_cyto_dom_N"/>
</dbReference>
<dbReference type="PRINTS" id="PR00119">
    <property type="entry name" value="CATATPASE"/>
</dbReference>
<keyword evidence="15 16" id="KW-0472">Membrane</keyword>
<sequence>MSGQSTPAVAGPGDAPVNWTLPIEGMTCASCVGRVERALSQVPGVRRASVNLATETAEVEADAPVQAATLRAAVEKAGYEIPAGSVDLSIGGMTCASCVSRVEKALARVPGVAGAEVNLATETARVSLVSKVDPAVLIAAVEQAGYEARLSAQSAPATEAAAAGLPTWWPIALAGALSLPLVVPMLLMPFGIHWMPNGWVQWALATPVQFWLGARFYRGAWKALRARTGNMDLLVALGTSAAYGLSVYQLLRHGTHGATHLYFEASAVVITLVLLGKWLETRAKRQTTEAIRALNALRPEVARVRRDGGEVEVPVASVHPGDLVVVRPGERVPVDGEVVEGASQVDESLITGESLPVDKQHGDRVTGGSVNAEGLLVVRTTAVGAESMLARIVRLVESAQAKKAPIQRLVDRVSEVFVPVIVAIAAVTLLAWGGATGDWELAILNAVAVLVIACPCALGLATPTAIMAGTGVAARHGILIKDAEALEVAHNVKVVAFDKTGTLTEGKPELVAAEPAQGERRDLLAASAALQAGSEHPLARAVMAEAQREGIVVPAATQARAVAGRGMAASVEGRELRLGSGRYMQELGVETGPLAQRAAALQGEGRTVSWVASVSGQPVLLGLLAFGDTLKPTSDAALQSLREQGIRSVLLTGDNAGAARAIGQALGVDDVRAEVLPEHKAEAIAALRAEGHVVAMVGDGINDAPALAAADVGIAMSTGTDVAMHAAGVTLMRGDPALVGDAIDISRRTYAKIRQNLFWAFVYNVVGVPLAALGLLSPVLAGAAMALSSVSVVSNALLLRRWKGRA</sequence>
<keyword evidence="12 16" id="KW-1133">Transmembrane helix</keyword>
<dbReference type="Gene3D" id="3.30.70.100">
    <property type="match status" value="2"/>
</dbReference>
<evidence type="ECO:0000256" key="9">
    <source>
        <dbReference type="ARBA" id="ARBA00022840"/>
    </source>
</evidence>
<feature type="transmembrane region" description="Helical" evidence="16">
    <location>
        <begin position="168"/>
        <end position="187"/>
    </location>
</feature>
<evidence type="ECO:0000256" key="13">
    <source>
        <dbReference type="ARBA" id="ARBA00023008"/>
    </source>
</evidence>
<dbReference type="Pfam" id="PF00122">
    <property type="entry name" value="E1-E2_ATPase"/>
    <property type="match status" value="1"/>
</dbReference>
<dbReference type="InterPro" id="IPR023214">
    <property type="entry name" value="HAD_sf"/>
</dbReference>
<dbReference type="InterPro" id="IPR001757">
    <property type="entry name" value="P_typ_ATPase"/>
</dbReference>
<accession>A0ABN1BX45</accession>
<keyword evidence="4 16" id="KW-0812">Transmembrane</keyword>
<proteinExistence type="inferred from homology"/>
<dbReference type="PANTHER" id="PTHR43520">
    <property type="entry name" value="ATP7, ISOFORM B"/>
    <property type="match status" value="1"/>
</dbReference>
<feature type="transmembrane region" description="Helical" evidence="16">
    <location>
        <begin position="416"/>
        <end position="435"/>
    </location>
</feature>
<dbReference type="InterPro" id="IPR006122">
    <property type="entry name" value="HMA_Cu_ion-bd"/>
</dbReference>
<dbReference type="Gene3D" id="3.40.50.1000">
    <property type="entry name" value="HAD superfamily/HAD-like"/>
    <property type="match status" value="1"/>
</dbReference>
<keyword evidence="5 16" id="KW-0479">Metal-binding</keyword>
<dbReference type="InterPro" id="IPR027256">
    <property type="entry name" value="P-typ_ATPase_IB"/>
</dbReference>
<evidence type="ECO:0000256" key="1">
    <source>
        <dbReference type="ARBA" id="ARBA00004127"/>
    </source>
</evidence>
<evidence type="ECO:0000256" key="3">
    <source>
        <dbReference type="ARBA" id="ARBA00022448"/>
    </source>
</evidence>
<dbReference type="Gene3D" id="2.70.150.10">
    <property type="entry name" value="Calcium-transporting ATPase, cytoplasmic transduction domain A"/>
    <property type="match status" value="1"/>
</dbReference>
<evidence type="ECO:0000259" key="17">
    <source>
        <dbReference type="PROSITE" id="PS50846"/>
    </source>
</evidence>
<name>A0ABN1BX45_9BURK</name>
<dbReference type="NCBIfam" id="TIGR01494">
    <property type="entry name" value="ATPase_P-type"/>
    <property type="match status" value="1"/>
</dbReference>
<keyword evidence="3" id="KW-0813">Transport</keyword>
<feature type="transmembrane region" description="Helical" evidence="16">
    <location>
        <begin position="199"/>
        <end position="217"/>
    </location>
</feature>
<feature type="transmembrane region" description="Helical" evidence="16">
    <location>
        <begin position="257"/>
        <end position="276"/>
    </location>
</feature>
<dbReference type="InterPro" id="IPR036412">
    <property type="entry name" value="HAD-like_sf"/>
</dbReference>
<evidence type="ECO:0000256" key="6">
    <source>
        <dbReference type="ARBA" id="ARBA00022737"/>
    </source>
</evidence>
<protein>
    <submittedName>
        <fullName evidence="18">Copper-translocating P-type ATPase CopA1</fullName>
    </submittedName>
</protein>
<dbReference type="SFLD" id="SFLDG00002">
    <property type="entry name" value="C1.7:_P-type_atpase_like"/>
    <property type="match status" value="1"/>
</dbReference>
<evidence type="ECO:0000256" key="7">
    <source>
        <dbReference type="ARBA" id="ARBA00022741"/>
    </source>
</evidence>
<evidence type="ECO:0000256" key="15">
    <source>
        <dbReference type="ARBA" id="ARBA00023136"/>
    </source>
</evidence>
<keyword evidence="11" id="KW-1278">Translocase</keyword>
<comment type="similarity">
    <text evidence="2 16">Belongs to the cation transport ATPase (P-type) (TC 3.A.3) family. Type IB subfamily.</text>
</comment>
<keyword evidence="8" id="KW-0187">Copper transport</keyword>
<dbReference type="SUPFAM" id="SSF81653">
    <property type="entry name" value="Calcium ATPase, transduction domain A"/>
    <property type="match status" value="1"/>
</dbReference>
<dbReference type="PROSITE" id="PS50846">
    <property type="entry name" value="HMA_2"/>
    <property type="match status" value="2"/>
</dbReference>
<dbReference type="PROSITE" id="PS01047">
    <property type="entry name" value="HMA_1"/>
    <property type="match status" value="2"/>
</dbReference>
<comment type="subcellular location">
    <subcellularLocation>
        <location evidence="16">Cell membrane</location>
    </subcellularLocation>
    <subcellularLocation>
        <location evidence="1">Endomembrane system</location>
        <topology evidence="1">Multi-pass membrane protein</topology>
    </subcellularLocation>
</comment>
<evidence type="ECO:0000256" key="5">
    <source>
        <dbReference type="ARBA" id="ARBA00022723"/>
    </source>
</evidence>
<feature type="transmembrane region" description="Helical" evidence="16">
    <location>
        <begin position="441"/>
        <end position="461"/>
    </location>
</feature>
<keyword evidence="9 16" id="KW-0067">ATP-binding</keyword>
<keyword evidence="13" id="KW-0186">Copper</keyword>
<evidence type="ECO:0000256" key="10">
    <source>
        <dbReference type="ARBA" id="ARBA00022842"/>
    </source>
</evidence>
<evidence type="ECO:0000256" key="2">
    <source>
        <dbReference type="ARBA" id="ARBA00006024"/>
    </source>
</evidence>
<keyword evidence="19" id="KW-1185">Reference proteome</keyword>
<reference evidence="18 19" key="1">
    <citation type="journal article" date="2019" name="Int. J. Syst. Evol. Microbiol.">
        <title>The Global Catalogue of Microorganisms (GCM) 10K type strain sequencing project: providing services to taxonomists for standard genome sequencing and annotation.</title>
        <authorList>
            <consortium name="The Broad Institute Genomics Platform"/>
            <consortium name="The Broad Institute Genome Sequencing Center for Infectious Disease"/>
            <person name="Wu L."/>
            <person name="Ma J."/>
        </authorList>
    </citation>
    <scope>NUCLEOTIDE SEQUENCE [LARGE SCALE GENOMIC DNA]</scope>
    <source>
        <strain evidence="18 19">JCM 14330</strain>
    </source>
</reference>
<dbReference type="PRINTS" id="PR00943">
    <property type="entry name" value="CUATPASE"/>
</dbReference>
<dbReference type="RefSeq" id="WP_343927627.1">
    <property type="nucleotide sequence ID" value="NZ_BAAAEN010000008.1"/>
</dbReference>
<organism evidence="18 19">
    <name type="scientific">Pigmentiphaga daeguensis</name>
    <dbReference type="NCBI Taxonomy" id="414049"/>
    <lineage>
        <taxon>Bacteria</taxon>
        <taxon>Pseudomonadati</taxon>
        <taxon>Pseudomonadota</taxon>
        <taxon>Betaproteobacteria</taxon>
        <taxon>Burkholderiales</taxon>
        <taxon>Alcaligenaceae</taxon>
        <taxon>Pigmentiphaga</taxon>
    </lineage>
</organism>
<dbReference type="NCBIfam" id="TIGR01511">
    <property type="entry name" value="ATPase-IB1_Cu"/>
    <property type="match status" value="1"/>
</dbReference>
<dbReference type="EMBL" id="BAAAEN010000008">
    <property type="protein sequence ID" value="GAA0507398.1"/>
    <property type="molecule type" value="Genomic_DNA"/>
</dbReference>
<evidence type="ECO:0000313" key="19">
    <source>
        <dbReference type="Proteomes" id="UP001501706"/>
    </source>
</evidence>
<dbReference type="InterPro" id="IPR036163">
    <property type="entry name" value="HMA_dom_sf"/>
</dbReference>
<dbReference type="SFLD" id="SFLDS00003">
    <property type="entry name" value="Haloacid_Dehalogenase"/>
    <property type="match status" value="1"/>
</dbReference>
<dbReference type="CDD" id="cd00371">
    <property type="entry name" value="HMA"/>
    <property type="match status" value="2"/>
</dbReference>
<keyword evidence="10" id="KW-0460">Magnesium</keyword>
<evidence type="ECO:0000256" key="11">
    <source>
        <dbReference type="ARBA" id="ARBA00022967"/>
    </source>
</evidence>
<dbReference type="PANTHER" id="PTHR43520:SF8">
    <property type="entry name" value="P-TYPE CU(+) TRANSPORTER"/>
    <property type="match status" value="1"/>
</dbReference>
<dbReference type="SUPFAM" id="SSF55008">
    <property type="entry name" value="HMA, heavy metal-associated domain"/>
    <property type="match status" value="2"/>
</dbReference>
<dbReference type="InterPro" id="IPR006121">
    <property type="entry name" value="HMA_dom"/>
</dbReference>
<evidence type="ECO:0000256" key="16">
    <source>
        <dbReference type="RuleBase" id="RU362081"/>
    </source>
</evidence>
<dbReference type="InterPro" id="IPR059000">
    <property type="entry name" value="ATPase_P-type_domA"/>
</dbReference>
<dbReference type="SUPFAM" id="SSF81665">
    <property type="entry name" value="Calcium ATPase, transmembrane domain M"/>
    <property type="match status" value="1"/>
</dbReference>
<dbReference type="NCBIfam" id="TIGR01525">
    <property type="entry name" value="ATPase-IB_hvy"/>
    <property type="match status" value="1"/>
</dbReference>
<feature type="transmembrane region" description="Helical" evidence="16">
    <location>
        <begin position="782"/>
        <end position="799"/>
    </location>
</feature>
<evidence type="ECO:0000256" key="12">
    <source>
        <dbReference type="ARBA" id="ARBA00022989"/>
    </source>
</evidence>
<dbReference type="Pfam" id="PF00702">
    <property type="entry name" value="Hydrolase"/>
    <property type="match status" value="1"/>
</dbReference>
<dbReference type="InterPro" id="IPR023298">
    <property type="entry name" value="ATPase_P-typ_TM_dom_sf"/>
</dbReference>
<feature type="domain" description="HMA" evidence="17">
    <location>
        <begin position="84"/>
        <end position="149"/>
    </location>
</feature>
<dbReference type="PROSITE" id="PS00154">
    <property type="entry name" value="ATPASE_E1_E2"/>
    <property type="match status" value="1"/>
</dbReference>